<dbReference type="OrthoDB" id="2326446at2759"/>
<evidence type="ECO:0000256" key="1">
    <source>
        <dbReference type="SAM" id="MobiDB-lite"/>
    </source>
</evidence>
<feature type="compositionally biased region" description="Pro residues" evidence="1">
    <location>
        <begin position="20"/>
        <end position="30"/>
    </location>
</feature>
<protein>
    <submittedName>
        <fullName evidence="2">Uncharacterized protein</fullName>
    </submittedName>
</protein>
<reference evidence="2 3" key="1">
    <citation type="submission" date="2019-06" db="EMBL/GenBank/DDBJ databases">
        <title>Draft genome sequence of the filamentous fungus Phialemoniopsis curvata isolated from diesel fuel.</title>
        <authorList>
            <person name="Varaljay V.A."/>
            <person name="Lyon W.J."/>
            <person name="Crouch A.L."/>
            <person name="Drake C.E."/>
            <person name="Hollomon J.M."/>
            <person name="Nadeau L.J."/>
            <person name="Nunn H.S."/>
            <person name="Stevenson B.S."/>
            <person name="Bojanowski C.L."/>
            <person name="Crookes-Goodson W.J."/>
        </authorList>
    </citation>
    <scope>NUCLEOTIDE SEQUENCE [LARGE SCALE GENOMIC DNA]</scope>
    <source>
        <strain evidence="2 3">D216</strain>
    </source>
</reference>
<dbReference type="SUPFAM" id="SSF55729">
    <property type="entry name" value="Acyl-CoA N-acyltransferases (Nat)"/>
    <property type="match status" value="1"/>
</dbReference>
<evidence type="ECO:0000313" key="2">
    <source>
        <dbReference type="EMBL" id="TPX11973.1"/>
    </source>
</evidence>
<dbReference type="Gene3D" id="3.40.630.30">
    <property type="match status" value="1"/>
</dbReference>
<name>A0A507AW71_9PEZI</name>
<sequence length="271" mass="30305">MGSLTPVPDQETPTGEVVPGPAPPPDPSPATPRVAASDIDLIPWDHDSAEHHARLLAQRKACGWRTDEMDEWGRLSREGSKTFYWIRDILAKHAARFPHESAPILDTAASAWGLPRQPPPPPPPPDRSPRSFVPVGHFALVRSRPEEEARIGLAGQRAAWVCHLYVSWALQSFGLGKAGMLRLEDEARAPPLEAPVIALDTMPAEYQMRPDLIEKLYIQQGNPAPRMSNQHWYERLGYETFFHEQGAYLWLNPATGQKEPIDVAYLKKVLK</sequence>
<keyword evidence="3" id="KW-1185">Reference proteome</keyword>
<dbReference type="STRING" id="1093900.A0A507AW71"/>
<proteinExistence type="predicted"/>
<comment type="caution">
    <text evidence="2">The sequence shown here is derived from an EMBL/GenBank/DDBJ whole genome shotgun (WGS) entry which is preliminary data.</text>
</comment>
<feature type="region of interest" description="Disordered" evidence="1">
    <location>
        <begin position="111"/>
        <end position="131"/>
    </location>
</feature>
<dbReference type="InParanoid" id="A0A507AW71"/>
<dbReference type="GeneID" id="41974723"/>
<dbReference type="InterPro" id="IPR016181">
    <property type="entry name" value="Acyl_CoA_acyltransferase"/>
</dbReference>
<organism evidence="2 3">
    <name type="scientific">Thyridium curvatum</name>
    <dbReference type="NCBI Taxonomy" id="1093900"/>
    <lineage>
        <taxon>Eukaryota</taxon>
        <taxon>Fungi</taxon>
        <taxon>Dikarya</taxon>
        <taxon>Ascomycota</taxon>
        <taxon>Pezizomycotina</taxon>
        <taxon>Sordariomycetes</taxon>
        <taxon>Sordariomycetidae</taxon>
        <taxon>Thyridiales</taxon>
        <taxon>Thyridiaceae</taxon>
        <taxon>Thyridium</taxon>
    </lineage>
</organism>
<feature type="region of interest" description="Disordered" evidence="1">
    <location>
        <begin position="1"/>
        <end position="36"/>
    </location>
</feature>
<dbReference type="EMBL" id="SKBQ01000044">
    <property type="protein sequence ID" value="TPX11973.1"/>
    <property type="molecule type" value="Genomic_DNA"/>
</dbReference>
<accession>A0A507AW71</accession>
<dbReference type="Proteomes" id="UP000319257">
    <property type="component" value="Unassembled WGS sequence"/>
</dbReference>
<dbReference type="RefSeq" id="XP_030993684.1">
    <property type="nucleotide sequence ID" value="XM_031142002.1"/>
</dbReference>
<evidence type="ECO:0000313" key="3">
    <source>
        <dbReference type="Proteomes" id="UP000319257"/>
    </source>
</evidence>
<gene>
    <name evidence="2" type="ORF">E0L32_007276</name>
</gene>
<dbReference type="AlphaFoldDB" id="A0A507AW71"/>
<feature type="compositionally biased region" description="Pro residues" evidence="1">
    <location>
        <begin position="116"/>
        <end position="126"/>
    </location>
</feature>